<evidence type="ECO:0000313" key="2">
    <source>
        <dbReference type="Proteomes" id="UP001203036"/>
    </source>
</evidence>
<protein>
    <submittedName>
        <fullName evidence="1">DUF5333 domain-containing protein</fullName>
    </submittedName>
</protein>
<organism evidence="1 2">
    <name type="scientific">Lutimaribacter degradans</name>
    <dbReference type="NCBI Taxonomy" id="2945989"/>
    <lineage>
        <taxon>Bacteria</taxon>
        <taxon>Pseudomonadati</taxon>
        <taxon>Pseudomonadota</taxon>
        <taxon>Alphaproteobacteria</taxon>
        <taxon>Rhodobacterales</taxon>
        <taxon>Roseobacteraceae</taxon>
        <taxon>Lutimaribacter</taxon>
    </lineage>
</organism>
<sequence length="137" mass="15368">MRYGLRLTLAAAALTAGLANAALALQPLRDVPEIDDNMLWVALAIEISDRCDSIAPRRLKGLSFLWELKERASDLGYSDDVIRAYVDSEAEKDRIRERGEEYMRVRGLDPTNDDDLCELGRDEIQKGSQIGAFLRAK</sequence>
<accession>A0ACC5ZRV2</accession>
<comment type="caution">
    <text evidence="1">The sequence shown here is derived from an EMBL/GenBank/DDBJ whole genome shotgun (WGS) entry which is preliminary data.</text>
</comment>
<dbReference type="EMBL" id="JAMQGO010000001">
    <property type="protein sequence ID" value="MCM2560865.1"/>
    <property type="molecule type" value="Genomic_DNA"/>
</dbReference>
<dbReference type="Proteomes" id="UP001203036">
    <property type="component" value="Unassembled WGS sequence"/>
</dbReference>
<name>A0ACC5ZRV2_9RHOB</name>
<proteinExistence type="predicted"/>
<reference evidence="1" key="1">
    <citation type="submission" date="2022-06" db="EMBL/GenBank/DDBJ databases">
        <title>Lutimaribacter sp. EGI FJ00013, a novel bacterium isolated from a salt lake sediment enrichment.</title>
        <authorList>
            <person name="Gao L."/>
            <person name="Fang B.-Z."/>
            <person name="Li W.-J."/>
        </authorList>
    </citation>
    <scope>NUCLEOTIDE SEQUENCE</scope>
    <source>
        <strain evidence="1">EGI FJ00013</strain>
    </source>
</reference>
<evidence type="ECO:0000313" key="1">
    <source>
        <dbReference type="EMBL" id="MCM2560865.1"/>
    </source>
</evidence>
<keyword evidence="2" id="KW-1185">Reference proteome</keyword>
<gene>
    <name evidence="1" type="ORF">M8744_01785</name>
</gene>